<evidence type="ECO:0000313" key="2">
    <source>
        <dbReference type="Proteomes" id="UP000194000"/>
    </source>
</evidence>
<dbReference type="AlphaFoldDB" id="A0A1X1ULZ4"/>
<protein>
    <submittedName>
        <fullName evidence="1">Uncharacterized protein</fullName>
    </submittedName>
</protein>
<sequence>MAALKDIYSAEDIDKAQAAANAFELAIPQRGHLRRQERHRARPQVTGDPQIQLGLPRAANRSAAAAFSAANSTSSCPEPRCSIEREPLRQDHTTCTAVAPDDVFTVRT</sequence>
<evidence type="ECO:0000313" key="1">
    <source>
        <dbReference type="EMBL" id="ORV57853.1"/>
    </source>
</evidence>
<accession>A0A1X1ULZ4</accession>
<gene>
    <name evidence="1" type="ORF">AWC06_21165</name>
</gene>
<keyword evidence="2" id="KW-1185">Reference proteome</keyword>
<dbReference type="EMBL" id="LQOW01000028">
    <property type="protein sequence ID" value="ORV57853.1"/>
    <property type="molecule type" value="Genomic_DNA"/>
</dbReference>
<comment type="caution">
    <text evidence="1">The sequence shown here is derived from an EMBL/GenBank/DDBJ whole genome shotgun (WGS) entry which is preliminary data.</text>
</comment>
<proteinExistence type="predicted"/>
<organism evidence="1 2">
    <name type="scientific">Mycobacterium fragae</name>
    <dbReference type="NCBI Taxonomy" id="1260918"/>
    <lineage>
        <taxon>Bacteria</taxon>
        <taxon>Bacillati</taxon>
        <taxon>Actinomycetota</taxon>
        <taxon>Actinomycetes</taxon>
        <taxon>Mycobacteriales</taxon>
        <taxon>Mycobacteriaceae</taxon>
        <taxon>Mycobacterium</taxon>
    </lineage>
</organism>
<reference evidence="1 2" key="1">
    <citation type="submission" date="2016-01" db="EMBL/GenBank/DDBJ databases">
        <title>The new phylogeny of the genus Mycobacterium.</title>
        <authorList>
            <person name="Tarcisio F."/>
            <person name="Conor M."/>
            <person name="Antonella G."/>
            <person name="Elisabetta G."/>
            <person name="Giulia F.S."/>
            <person name="Sara T."/>
            <person name="Anna F."/>
            <person name="Clotilde B."/>
            <person name="Roberto B."/>
            <person name="Veronica D.S."/>
            <person name="Fabio R."/>
            <person name="Monica P."/>
            <person name="Olivier J."/>
            <person name="Enrico T."/>
            <person name="Nicola S."/>
        </authorList>
    </citation>
    <scope>NUCLEOTIDE SEQUENCE [LARGE SCALE GENOMIC DNA]</scope>
    <source>
        <strain evidence="1 2">DSM 45731</strain>
    </source>
</reference>
<name>A0A1X1ULZ4_9MYCO</name>
<dbReference type="Proteomes" id="UP000194000">
    <property type="component" value="Unassembled WGS sequence"/>
</dbReference>